<sequence>MFSSKLPDLHRIARDCFDELFSSSDCNHVDAILDDCIIDQMASIMCNYWWSGHISGKGWSIIAWKKLYVPRRASGLAFRDLHQFNAALLGKQDIAKAREVFVPADDDRILL</sequence>
<reference evidence="1 2" key="1">
    <citation type="journal article" date="2024" name="G3 (Bethesda)">
        <title>Genome assembly of Hibiscus sabdariffa L. provides insights into metabolisms of medicinal natural products.</title>
        <authorList>
            <person name="Kim T."/>
        </authorList>
    </citation>
    <scope>NUCLEOTIDE SEQUENCE [LARGE SCALE GENOMIC DNA]</scope>
    <source>
        <strain evidence="1">TK-2024</strain>
        <tissue evidence="1">Old leaves</tissue>
    </source>
</reference>
<dbReference type="EMBL" id="JBBPBN010000084">
    <property type="protein sequence ID" value="KAK8982848.1"/>
    <property type="molecule type" value="Genomic_DNA"/>
</dbReference>
<evidence type="ECO:0000313" key="1">
    <source>
        <dbReference type="EMBL" id="KAK8982848.1"/>
    </source>
</evidence>
<organism evidence="1 2">
    <name type="scientific">Hibiscus sabdariffa</name>
    <name type="common">roselle</name>
    <dbReference type="NCBI Taxonomy" id="183260"/>
    <lineage>
        <taxon>Eukaryota</taxon>
        <taxon>Viridiplantae</taxon>
        <taxon>Streptophyta</taxon>
        <taxon>Embryophyta</taxon>
        <taxon>Tracheophyta</taxon>
        <taxon>Spermatophyta</taxon>
        <taxon>Magnoliopsida</taxon>
        <taxon>eudicotyledons</taxon>
        <taxon>Gunneridae</taxon>
        <taxon>Pentapetalae</taxon>
        <taxon>rosids</taxon>
        <taxon>malvids</taxon>
        <taxon>Malvales</taxon>
        <taxon>Malvaceae</taxon>
        <taxon>Malvoideae</taxon>
        <taxon>Hibiscus</taxon>
    </lineage>
</organism>
<protein>
    <submittedName>
        <fullName evidence="1">Uncharacterized protein</fullName>
    </submittedName>
</protein>
<evidence type="ECO:0000313" key="2">
    <source>
        <dbReference type="Proteomes" id="UP001396334"/>
    </source>
</evidence>
<keyword evidence="2" id="KW-1185">Reference proteome</keyword>
<proteinExistence type="predicted"/>
<dbReference type="Proteomes" id="UP001396334">
    <property type="component" value="Unassembled WGS sequence"/>
</dbReference>
<gene>
    <name evidence="1" type="ORF">V6N11_060168</name>
</gene>
<name>A0ABR2P3G4_9ROSI</name>
<comment type="caution">
    <text evidence="1">The sequence shown here is derived from an EMBL/GenBank/DDBJ whole genome shotgun (WGS) entry which is preliminary data.</text>
</comment>
<accession>A0ABR2P3G4</accession>